<dbReference type="EC" id="2.7.1.71" evidence="3 11"/>
<feature type="binding site" evidence="11">
    <location>
        <position position="122"/>
    </location>
    <ligand>
        <name>ATP</name>
        <dbReference type="ChEBI" id="CHEBI:30616"/>
    </ligand>
</feature>
<dbReference type="SUPFAM" id="SSF52540">
    <property type="entry name" value="P-loop containing nucleoside triphosphate hydrolases"/>
    <property type="match status" value="1"/>
</dbReference>
<comment type="caution">
    <text evidence="12">The sequence shown here is derived from an EMBL/GenBank/DDBJ whole genome shotgun (WGS) entry which is preliminary data.</text>
</comment>
<comment type="subcellular location">
    <subcellularLocation>
        <location evidence="11">Cytoplasm</location>
    </subcellularLocation>
</comment>
<keyword evidence="8 11" id="KW-0067">ATP-binding</keyword>
<dbReference type="Proteomes" id="UP000824107">
    <property type="component" value="Unassembled WGS sequence"/>
</dbReference>
<dbReference type="PROSITE" id="PS01128">
    <property type="entry name" value="SHIKIMATE_KINASE"/>
    <property type="match status" value="1"/>
</dbReference>
<keyword evidence="11" id="KW-0460">Magnesium</keyword>
<feature type="binding site" evidence="11">
    <location>
        <position position="84"/>
    </location>
    <ligand>
        <name>substrate</name>
    </ligand>
</feature>
<evidence type="ECO:0000256" key="2">
    <source>
        <dbReference type="ARBA" id="ARBA00006997"/>
    </source>
</evidence>
<evidence type="ECO:0000256" key="11">
    <source>
        <dbReference type="HAMAP-Rule" id="MF_00109"/>
    </source>
</evidence>
<keyword evidence="11" id="KW-0963">Cytoplasm</keyword>
<dbReference type="GO" id="GO:0005829">
    <property type="term" value="C:cytosol"/>
    <property type="evidence" value="ECO:0007669"/>
    <property type="project" value="TreeGrafter"/>
</dbReference>
<comment type="catalytic activity">
    <reaction evidence="10 11">
        <text>shikimate + ATP = 3-phosphoshikimate + ADP + H(+)</text>
        <dbReference type="Rhea" id="RHEA:13121"/>
        <dbReference type="ChEBI" id="CHEBI:15378"/>
        <dbReference type="ChEBI" id="CHEBI:30616"/>
        <dbReference type="ChEBI" id="CHEBI:36208"/>
        <dbReference type="ChEBI" id="CHEBI:145989"/>
        <dbReference type="ChEBI" id="CHEBI:456216"/>
        <dbReference type="EC" id="2.7.1.71"/>
    </reaction>
</comment>
<reference evidence="12" key="1">
    <citation type="submission" date="2020-10" db="EMBL/GenBank/DDBJ databases">
        <authorList>
            <person name="Gilroy R."/>
        </authorList>
    </citation>
    <scope>NUCLEOTIDE SEQUENCE</scope>
    <source>
        <strain evidence="12">ChiW3-316</strain>
    </source>
</reference>
<comment type="subunit">
    <text evidence="11">Monomer.</text>
</comment>
<dbReference type="InterPro" id="IPR000623">
    <property type="entry name" value="Shikimate_kinase/TSH1"/>
</dbReference>
<accession>A0A9D1SAV0</accession>
<feature type="binding site" evidence="11">
    <location>
        <begin position="16"/>
        <end position="21"/>
    </location>
    <ligand>
        <name>ATP</name>
        <dbReference type="ChEBI" id="CHEBI:30616"/>
    </ligand>
</feature>
<dbReference type="Pfam" id="PF01202">
    <property type="entry name" value="SKI"/>
    <property type="match status" value="1"/>
</dbReference>
<dbReference type="GO" id="GO:0008652">
    <property type="term" value="P:amino acid biosynthetic process"/>
    <property type="evidence" value="ECO:0007669"/>
    <property type="project" value="UniProtKB-KW"/>
</dbReference>
<evidence type="ECO:0000313" key="13">
    <source>
        <dbReference type="Proteomes" id="UP000824107"/>
    </source>
</evidence>
<comment type="similarity">
    <text evidence="2 11">Belongs to the shikimate kinase family.</text>
</comment>
<reference evidence="12" key="2">
    <citation type="journal article" date="2021" name="PeerJ">
        <title>Extensive microbial diversity within the chicken gut microbiome revealed by metagenomics and culture.</title>
        <authorList>
            <person name="Gilroy R."/>
            <person name="Ravi A."/>
            <person name="Getino M."/>
            <person name="Pursley I."/>
            <person name="Horton D.L."/>
            <person name="Alikhan N.F."/>
            <person name="Baker D."/>
            <person name="Gharbi K."/>
            <person name="Hall N."/>
            <person name="Watson M."/>
            <person name="Adriaenssens E.M."/>
            <person name="Foster-Nyarko E."/>
            <person name="Jarju S."/>
            <person name="Secka A."/>
            <person name="Antonio M."/>
            <person name="Oren A."/>
            <person name="Chaudhuri R.R."/>
            <person name="La Ragione R."/>
            <person name="Hildebrand F."/>
            <person name="Pallen M.J."/>
        </authorList>
    </citation>
    <scope>NUCLEOTIDE SEQUENCE</scope>
    <source>
        <strain evidence="12">ChiW3-316</strain>
    </source>
</reference>
<sequence>MIKKIDKIILLVGLMGSGKTSVGKRLAKKLNLPFVDGDQEIEKAAGLSLVDVLKCFGEEEYRAGEKRVMKRLLQGAPCVLASGGGSFVAEQTRELAKIHAITVWLKADVDVLYNRTAGRKHRPFLEGDDSHLKNKLEKYISEEYPYYSEADIVVETREEQVDNTVLRVIDAIDNFLSSKKTA</sequence>
<evidence type="ECO:0000256" key="8">
    <source>
        <dbReference type="ARBA" id="ARBA00022840"/>
    </source>
</evidence>
<dbReference type="PRINTS" id="PR01100">
    <property type="entry name" value="SHIKIMTKNASE"/>
</dbReference>
<dbReference type="AlphaFoldDB" id="A0A9D1SAV0"/>
<evidence type="ECO:0000256" key="3">
    <source>
        <dbReference type="ARBA" id="ARBA00012154"/>
    </source>
</evidence>
<dbReference type="Gene3D" id="3.40.50.300">
    <property type="entry name" value="P-loop containing nucleotide triphosphate hydrolases"/>
    <property type="match status" value="1"/>
</dbReference>
<feature type="binding site" evidence="11">
    <location>
        <position position="38"/>
    </location>
    <ligand>
        <name>substrate</name>
    </ligand>
</feature>
<dbReference type="CDD" id="cd00464">
    <property type="entry name" value="SK"/>
    <property type="match status" value="1"/>
</dbReference>
<comment type="cofactor">
    <cofactor evidence="11">
        <name>Mg(2+)</name>
        <dbReference type="ChEBI" id="CHEBI:18420"/>
    </cofactor>
    <text evidence="11">Binds 1 Mg(2+) ion per subunit.</text>
</comment>
<dbReference type="NCBIfam" id="NF010552">
    <property type="entry name" value="PRK13946.1"/>
    <property type="match status" value="1"/>
</dbReference>
<evidence type="ECO:0000256" key="7">
    <source>
        <dbReference type="ARBA" id="ARBA00022777"/>
    </source>
</evidence>
<keyword evidence="5 11" id="KW-0808">Transferase</keyword>
<dbReference type="GO" id="GO:0000287">
    <property type="term" value="F:magnesium ion binding"/>
    <property type="evidence" value="ECO:0007669"/>
    <property type="project" value="UniProtKB-UniRule"/>
</dbReference>
<evidence type="ECO:0000313" key="12">
    <source>
        <dbReference type="EMBL" id="HIU52927.1"/>
    </source>
</evidence>
<dbReference type="InterPro" id="IPR031322">
    <property type="entry name" value="Shikimate/glucono_kinase"/>
</dbReference>
<protein>
    <recommendedName>
        <fullName evidence="3 11">Shikimate kinase</fullName>
        <shortName evidence="11">SK</shortName>
        <ecNumber evidence="3 11">2.7.1.71</ecNumber>
    </recommendedName>
</protein>
<dbReference type="InterPro" id="IPR023000">
    <property type="entry name" value="Shikimate_kinase_CS"/>
</dbReference>
<dbReference type="GO" id="GO:0005524">
    <property type="term" value="F:ATP binding"/>
    <property type="evidence" value="ECO:0007669"/>
    <property type="project" value="UniProtKB-UniRule"/>
</dbReference>
<evidence type="ECO:0000256" key="1">
    <source>
        <dbReference type="ARBA" id="ARBA00004842"/>
    </source>
</evidence>
<dbReference type="GO" id="GO:0009073">
    <property type="term" value="P:aromatic amino acid family biosynthetic process"/>
    <property type="evidence" value="ECO:0007669"/>
    <property type="project" value="UniProtKB-KW"/>
</dbReference>
<organism evidence="12 13">
    <name type="scientific">Candidatus Scatocola faecipullorum</name>
    <dbReference type="NCBI Taxonomy" id="2840917"/>
    <lineage>
        <taxon>Bacteria</taxon>
        <taxon>Pseudomonadati</taxon>
        <taxon>Pseudomonadota</taxon>
        <taxon>Alphaproteobacteria</taxon>
        <taxon>Rhodospirillales</taxon>
        <taxon>Rhodospirillaceae</taxon>
        <taxon>Rhodospirillaceae incertae sedis</taxon>
        <taxon>Candidatus Scatocola</taxon>
    </lineage>
</organism>
<dbReference type="GO" id="GO:0004765">
    <property type="term" value="F:shikimate kinase activity"/>
    <property type="evidence" value="ECO:0007669"/>
    <property type="project" value="UniProtKB-UniRule"/>
</dbReference>
<dbReference type="GO" id="GO:0009423">
    <property type="term" value="P:chorismate biosynthetic process"/>
    <property type="evidence" value="ECO:0007669"/>
    <property type="project" value="UniProtKB-UniRule"/>
</dbReference>
<keyword evidence="11" id="KW-0479">Metal-binding</keyword>
<keyword evidence="6 11" id="KW-0547">Nucleotide-binding</keyword>
<evidence type="ECO:0000256" key="6">
    <source>
        <dbReference type="ARBA" id="ARBA00022741"/>
    </source>
</evidence>
<dbReference type="HAMAP" id="MF_00109">
    <property type="entry name" value="Shikimate_kinase"/>
    <property type="match status" value="1"/>
</dbReference>
<comment type="pathway">
    <text evidence="1 11">Metabolic intermediate biosynthesis; chorismate biosynthesis; chorismate from D-erythrose 4-phosphate and phosphoenolpyruvate: step 5/7.</text>
</comment>
<evidence type="ECO:0000256" key="9">
    <source>
        <dbReference type="ARBA" id="ARBA00023141"/>
    </source>
</evidence>
<evidence type="ECO:0000256" key="5">
    <source>
        <dbReference type="ARBA" id="ARBA00022679"/>
    </source>
</evidence>
<keyword evidence="4 11" id="KW-0028">Amino-acid biosynthesis</keyword>
<dbReference type="PANTHER" id="PTHR21087:SF16">
    <property type="entry name" value="SHIKIMATE KINASE 1, CHLOROPLASTIC"/>
    <property type="match status" value="1"/>
</dbReference>
<name>A0A9D1SAV0_9PROT</name>
<dbReference type="EMBL" id="DVNC01000021">
    <property type="protein sequence ID" value="HIU52927.1"/>
    <property type="molecule type" value="Genomic_DNA"/>
</dbReference>
<evidence type="ECO:0000256" key="10">
    <source>
        <dbReference type="ARBA" id="ARBA00048567"/>
    </source>
</evidence>
<keyword evidence="9 11" id="KW-0057">Aromatic amino acid biosynthesis</keyword>
<gene>
    <name evidence="11" type="primary">aroK</name>
    <name evidence="12" type="ORF">IAD20_02480</name>
</gene>
<feature type="binding site" evidence="11">
    <location>
        <position position="20"/>
    </location>
    <ligand>
        <name>Mg(2+)</name>
        <dbReference type="ChEBI" id="CHEBI:18420"/>
    </ligand>
</feature>
<comment type="function">
    <text evidence="11">Catalyzes the specific phosphorylation of the 3-hydroxyl group of shikimic acid using ATP as a cosubstrate.</text>
</comment>
<dbReference type="InterPro" id="IPR027417">
    <property type="entry name" value="P-loop_NTPase"/>
</dbReference>
<comment type="caution">
    <text evidence="11">Lacks conserved residue(s) required for the propagation of feature annotation.</text>
</comment>
<evidence type="ECO:0000256" key="4">
    <source>
        <dbReference type="ARBA" id="ARBA00022605"/>
    </source>
</evidence>
<proteinExistence type="inferred from homology"/>
<keyword evidence="7 11" id="KW-0418">Kinase</keyword>
<dbReference type="PANTHER" id="PTHR21087">
    <property type="entry name" value="SHIKIMATE KINASE"/>
    <property type="match status" value="1"/>
</dbReference>
<feature type="binding site" evidence="11">
    <location>
        <position position="62"/>
    </location>
    <ligand>
        <name>substrate</name>
    </ligand>
</feature>